<name>A0A6J7RZL9_9ZZZZ</name>
<evidence type="ECO:0000256" key="1">
    <source>
        <dbReference type="SAM" id="MobiDB-lite"/>
    </source>
</evidence>
<reference evidence="2" key="1">
    <citation type="submission" date="2020-05" db="EMBL/GenBank/DDBJ databases">
        <authorList>
            <person name="Chiriac C."/>
            <person name="Salcher M."/>
            <person name="Ghai R."/>
            <person name="Kavagutti S V."/>
        </authorList>
    </citation>
    <scope>NUCLEOTIDE SEQUENCE</scope>
</reference>
<protein>
    <submittedName>
        <fullName evidence="2">Unannotated protein</fullName>
    </submittedName>
</protein>
<gene>
    <name evidence="2" type="ORF">UFOPK4112_02012</name>
</gene>
<proteinExistence type="predicted"/>
<organism evidence="2">
    <name type="scientific">freshwater metagenome</name>
    <dbReference type="NCBI Taxonomy" id="449393"/>
    <lineage>
        <taxon>unclassified sequences</taxon>
        <taxon>metagenomes</taxon>
        <taxon>ecological metagenomes</taxon>
    </lineage>
</organism>
<dbReference type="AlphaFoldDB" id="A0A6J7RZL9"/>
<evidence type="ECO:0000313" key="2">
    <source>
        <dbReference type="EMBL" id="CAB5034353.1"/>
    </source>
</evidence>
<dbReference type="EMBL" id="CAFBPM010000063">
    <property type="protein sequence ID" value="CAB5034353.1"/>
    <property type="molecule type" value="Genomic_DNA"/>
</dbReference>
<feature type="region of interest" description="Disordered" evidence="1">
    <location>
        <begin position="113"/>
        <end position="155"/>
    </location>
</feature>
<sequence>MRVATADHGGTRRIDDQPAQAGDAAAHVEAAGNAIERHTGVGAAEQSLRFRRPARDLVTRPKPFGDGDVDRAAGRIQRVARGPATATQSEVDIADRVAQTDIEAKHARQLAERHPICRGGERRLPDPAGGVVDQIETGGATADGRGSPEGEALLV</sequence>
<feature type="region of interest" description="Disordered" evidence="1">
    <location>
        <begin position="1"/>
        <end position="27"/>
    </location>
</feature>
<accession>A0A6J7RZL9</accession>
<feature type="compositionally biased region" description="Low complexity" evidence="1">
    <location>
        <begin position="17"/>
        <end position="27"/>
    </location>
</feature>
<feature type="compositionally biased region" description="Basic and acidic residues" evidence="1">
    <location>
        <begin position="113"/>
        <end position="125"/>
    </location>
</feature>